<dbReference type="KEGG" id="dbk:DGMP_37740"/>
<reference evidence="1" key="1">
    <citation type="submission" date="2020-09" db="EMBL/GenBank/DDBJ databases">
        <title>Desulfogranum mesoprofundum gen. nov., sp. nov., a novel mesophilic, sulfate-reducing chemolithoautotroph isolated from a deep-sea hydrothermal vent chimney in the Suiyo Seamount.</title>
        <authorList>
            <person name="Hashimoto Y."/>
            <person name="Nakagawa S."/>
        </authorList>
    </citation>
    <scope>NUCLEOTIDE SEQUENCE</scope>
    <source>
        <strain evidence="1">KT2</strain>
    </source>
</reference>
<dbReference type="RefSeq" id="WP_228855370.1">
    <property type="nucleotide sequence ID" value="NZ_AP024086.1"/>
</dbReference>
<dbReference type="EMBL" id="AP024086">
    <property type="protein sequence ID" value="BCL63081.1"/>
    <property type="molecule type" value="Genomic_DNA"/>
</dbReference>
<dbReference type="AlphaFoldDB" id="A0A8D5JTE2"/>
<organism evidence="1 2">
    <name type="scientific">Desulfomarina profundi</name>
    <dbReference type="NCBI Taxonomy" id="2772557"/>
    <lineage>
        <taxon>Bacteria</taxon>
        <taxon>Pseudomonadati</taxon>
        <taxon>Thermodesulfobacteriota</taxon>
        <taxon>Desulfobulbia</taxon>
        <taxon>Desulfobulbales</taxon>
        <taxon>Desulfobulbaceae</taxon>
        <taxon>Desulfomarina</taxon>
    </lineage>
</organism>
<accession>A0A8D5JTE2</accession>
<evidence type="ECO:0008006" key="3">
    <source>
        <dbReference type="Google" id="ProtNLM"/>
    </source>
</evidence>
<name>A0A8D5JTE2_9BACT</name>
<evidence type="ECO:0000313" key="1">
    <source>
        <dbReference type="EMBL" id="BCL63081.1"/>
    </source>
</evidence>
<evidence type="ECO:0000313" key="2">
    <source>
        <dbReference type="Proteomes" id="UP000826725"/>
    </source>
</evidence>
<protein>
    <recommendedName>
        <fullName evidence="3">DUF3467 domain-containing protein</fullName>
    </recommendedName>
</protein>
<sequence length="91" mass="9746">MKKQVENTGKSNEQVTVRYNETSSLFASQFILNTSSDDVTISFSSGPLADPSGNGTILPVHSRIAMTRDGAKRLYEILGSVLAQNKSGPAN</sequence>
<proteinExistence type="predicted"/>
<dbReference type="Proteomes" id="UP000826725">
    <property type="component" value="Chromosome"/>
</dbReference>
<gene>
    <name evidence="1" type="ORF">DGMP_37740</name>
</gene>
<keyword evidence="2" id="KW-1185">Reference proteome</keyword>